<evidence type="ECO:0000256" key="1">
    <source>
        <dbReference type="ARBA" id="ARBA00023015"/>
    </source>
</evidence>
<dbReference type="PANTHER" id="PTHR43132:SF6">
    <property type="entry name" value="HTH-TYPE TRANSCRIPTIONAL REPRESSOR CZRA"/>
    <property type="match status" value="1"/>
</dbReference>
<evidence type="ECO:0000259" key="4">
    <source>
        <dbReference type="PROSITE" id="PS50987"/>
    </source>
</evidence>
<keyword evidence="6" id="KW-1185">Reference proteome</keyword>
<organism evidence="5 6">
    <name type="scientific">Streptomyces rectiviolaceus</name>
    <dbReference type="NCBI Taxonomy" id="332591"/>
    <lineage>
        <taxon>Bacteria</taxon>
        <taxon>Bacillati</taxon>
        <taxon>Actinomycetota</taxon>
        <taxon>Actinomycetes</taxon>
        <taxon>Kitasatosporales</taxon>
        <taxon>Streptomycetaceae</taxon>
        <taxon>Streptomyces</taxon>
    </lineage>
</organism>
<reference evidence="6" key="1">
    <citation type="journal article" date="2019" name="Int. J. Syst. Evol. Microbiol.">
        <title>The Global Catalogue of Microorganisms (GCM) 10K type strain sequencing project: providing services to taxonomists for standard genome sequencing and annotation.</title>
        <authorList>
            <consortium name="The Broad Institute Genomics Platform"/>
            <consortium name="The Broad Institute Genome Sequencing Center for Infectious Disease"/>
            <person name="Wu L."/>
            <person name="Ma J."/>
        </authorList>
    </citation>
    <scope>NUCLEOTIDE SEQUENCE [LARGE SCALE GENOMIC DNA]</scope>
    <source>
        <strain evidence="6">JCM 9092</strain>
    </source>
</reference>
<comment type="caution">
    <text evidence="5">The sequence shown here is derived from an EMBL/GenBank/DDBJ whole genome shotgun (WGS) entry which is preliminary data.</text>
</comment>
<name>A0ABP6MS89_9ACTN</name>
<feature type="domain" description="HTH arsR-type" evidence="4">
    <location>
        <begin position="242"/>
        <end position="329"/>
    </location>
</feature>
<sequence>MIGGHMLRIHFTASDLARTRVASAPALMWETVLSTHWLRDGCAGLLGTWWRGRVRPHLPSRARALAELIPAQGYFPDFLTPHTVSLCPADAVEPVLLTPKNEVRKDIELLATGRPLSPWARDLRRGLAPALAHLDQSFRDYQRVAISPFLSGISSHTARERARAGRLLASGGVEALLRDLSPSARWRGPILDIDYPVDRDLHLEGRGLLLVPSYFCRCHPVTLVRQGEEVPVLVYPLGHEPWDTEGVDDASDTLADLVGCSRAAVLEAAGECRQSNTSQLARRAGLLLSSASEHLTVLRRAGLIVSSREGNSVMHEVTPLGAGLLHRHV</sequence>
<evidence type="ECO:0000256" key="3">
    <source>
        <dbReference type="ARBA" id="ARBA00023163"/>
    </source>
</evidence>
<dbReference type="SUPFAM" id="SSF46785">
    <property type="entry name" value="Winged helix' DNA-binding domain"/>
    <property type="match status" value="1"/>
</dbReference>
<dbReference type="Gene3D" id="1.10.10.10">
    <property type="entry name" value="Winged helix-like DNA-binding domain superfamily/Winged helix DNA-binding domain"/>
    <property type="match status" value="1"/>
</dbReference>
<dbReference type="InterPro" id="IPR036390">
    <property type="entry name" value="WH_DNA-bd_sf"/>
</dbReference>
<dbReference type="InterPro" id="IPR001845">
    <property type="entry name" value="HTH_ArsR_DNA-bd_dom"/>
</dbReference>
<protein>
    <submittedName>
        <fullName evidence="5">Winged helix-turn-helix domain-containing protein</fullName>
    </submittedName>
</protein>
<dbReference type="InterPro" id="IPR051011">
    <property type="entry name" value="Metal_resp_trans_reg"/>
</dbReference>
<evidence type="ECO:0000313" key="5">
    <source>
        <dbReference type="EMBL" id="GAA3124098.1"/>
    </source>
</evidence>
<dbReference type="EMBL" id="BAAAUG010000097">
    <property type="protein sequence ID" value="GAA3124098.1"/>
    <property type="molecule type" value="Genomic_DNA"/>
</dbReference>
<dbReference type="SMART" id="SM00418">
    <property type="entry name" value="HTH_ARSR"/>
    <property type="match status" value="1"/>
</dbReference>
<evidence type="ECO:0000313" key="6">
    <source>
        <dbReference type="Proteomes" id="UP001501637"/>
    </source>
</evidence>
<dbReference type="PANTHER" id="PTHR43132">
    <property type="entry name" value="ARSENICAL RESISTANCE OPERON REPRESSOR ARSR-RELATED"/>
    <property type="match status" value="1"/>
</dbReference>
<dbReference type="Proteomes" id="UP001501637">
    <property type="component" value="Unassembled WGS sequence"/>
</dbReference>
<keyword evidence="2" id="KW-0238">DNA-binding</keyword>
<proteinExistence type="predicted"/>
<evidence type="ECO:0000256" key="2">
    <source>
        <dbReference type="ARBA" id="ARBA00023125"/>
    </source>
</evidence>
<dbReference type="InterPro" id="IPR011991">
    <property type="entry name" value="ArsR-like_HTH"/>
</dbReference>
<dbReference type="PROSITE" id="PS50987">
    <property type="entry name" value="HTH_ARSR_2"/>
    <property type="match status" value="1"/>
</dbReference>
<keyword evidence="1" id="KW-0805">Transcription regulation</keyword>
<accession>A0ABP6MS89</accession>
<dbReference type="InterPro" id="IPR036388">
    <property type="entry name" value="WH-like_DNA-bd_sf"/>
</dbReference>
<gene>
    <name evidence="5" type="ORF">GCM10010449_52260</name>
</gene>
<dbReference type="CDD" id="cd00090">
    <property type="entry name" value="HTH_ARSR"/>
    <property type="match status" value="1"/>
</dbReference>
<keyword evidence="3" id="KW-0804">Transcription</keyword>